<organism evidence="1 2">
    <name type="scientific">Hyaloscypha variabilis (strain UAMH 11265 / GT02V1 / F)</name>
    <name type="common">Meliniomyces variabilis</name>
    <dbReference type="NCBI Taxonomy" id="1149755"/>
    <lineage>
        <taxon>Eukaryota</taxon>
        <taxon>Fungi</taxon>
        <taxon>Dikarya</taxon>
        <taxon>Ascomycota</taxon>
        <taxon>Pezizomycotina</taxon>
        <taxon>Leotiomycetes</taxon>
        <taxon>Helotiales</taxon>
        <taxon>Hyaloscyphaceae</taxon>
        <taxon>Hyaloscypha</taxon>
        <taxon>Hyaloscypha variabilis</taxon>
    </lineage>
</organism>
<dbReference type="AlphaFoldDB" id="A0A2J6S824"/>
<gene>
    <name evidence="1" type="ORF">L207DRAFT_629360</name>
</gene>
<dbReference type="OrthoDB" id="3759773at2759"/>
<accession>A0A2J6S824</accession>
<name>A0A2J6S824_HYAVF</name>
<sequence>MSHDVPDMSSKDRSGILDDLYTQLKDIDCIDFLGQTLNLDTQNYQYRVPPNTQKLHILDLPDEILMNIFGHLKAFNGQRNKAFFRFSHIQSASDIKTLRLTYRRFCTASSHLLLNSVYLEPNQSSLSRLENISRHAVGKGVRGVLLLFRFYDSFLAQDFFAFAEHSLEQLRETNDTTERAADHSDCMEYYQMGKQEVFRIIQSARRILAAWEGIINGTPDNPADQEDMRYRNVLRRTHVEYARRFSDQQKLLENEGFVRATAVAFARMPIATRL</sequence>
<evidence type="ECO:0000313" key="2">
    <source>
        <dbReference type="Proteomes" id="UP000235786"/>
    </source>
</evidence>
<keyword evidence="2" id="KW-1185">Reference proteome</keyword>
<dbReference type="EMBL" id="KZ613939">
    <property type="protein sequence ID" value="PMD46909.1"/>
    <property type="molecule type" value="Genomic_DNA"/>
</dbReference>
<dbReference type="Proteomes" id="UP000235786">
    <property type="component" value="Unassembled WGS sequence"/>
</dbReference>
<dbReference type="STRING" id="1149755.A0A2J6S824"/>
<reference evidence="1 2" key="1">
    <citation type="submission" date="2016-04" db="EMBL/GenBank/DDBJ databases">
        <title>A degradative enzymes factory behind the ericoid mycorrhizal symbiosis.</title>
        <authorList>
            <consortium name="DOE Joint Genome Institute"/>
            <person name="Martino E."/>
            <person name="Morin E."/>
            <person name="Grelet G."/>
            <person name="Kuo A."/>
            <person name="Kohler A."/>
            <person name="Daghino S."/>
            <person name="Barry K."/>
            <person name="Choi C."/>
            <person name="Cichocki N."/>
            <person name="Clum A."/>
            <person name="Copeland A."/>
            <person name="Hainaut M."/>
            <person name="Haridas S."/>
            <person name="Labutti K."/>
            <person name="Lindquist E."/>
            <person name="Lipzen A."/>
            <person name="Khouja H.-R."/>
            <person name="Murat C."/>
            <person name="Ohm R."/>
            <person name="Olson A."/>
            <person name="Spatafora J."/>
            <person name="Veneault-Fourrey C."/>
            <person name="Henrissat B."/>
            <person name="Grigoriev I."/>
            <person name="Martin F."/>
            <person name="Perotto S."/>
        </authorList>
    </citation>
    <scope>NUCLEOTIDE SEQUENCE [LARGE SCALE GENOMIC DNA]</scope>
    <source>
        <strain evidence="1 2">F</strain>
    </source>
</reference>
<protein>
    <submittedName>
        <fullName evidence="1">Uncharacterized protein</fullName>
    </submittedName>
</protein>
<proteinExistence type="predicted"/>
<evidence type="ECO:0000313" key="1">
    <source>
        <dbReference type="EMBL" id="PMD46909.1"/>
    </source>
</evidence>